<dbReference type="EMBL" id="BKAX01000004">
    <property type="protein sequence ID" value="GEQ06089.1"/>
    <property type="molecule type" value="Genomic_DNA"/>
</dbReference>
<keyword evidence="8 13" id="KW-0511">Multifunctional enzyme</keyword>
<reference evidence="15 16" key="1">
    <citation type="submission" date="2018-06" db="EMBL/GenBank/DDBJ databases">
        <authorList>
            <consortium name="Pathogen Informatics"/>
            <person name="Doyle S."/>
        </authorList>
    </citation>
    <scope>NUCLEOTIDE SEQUENCE [LARGE SCALE GENOMIC DNA]</scope>
    <source>
        <strain evidence="15 16">NCTC12195</strain>
    </source>
</reference>
<feature type="site" description="Involved in the stabilization of negative charge on the oxyanion by the formation of the oxyanion hole" evidence="13">
    <location>
        <position position="126"/>
    </location>
</feature>
<feature type="site" description="Involved in the stabilization of negative charge on the oxyanion by the formation of the oxyanion hole" evidence="13">
    <location>
        <position position="127"/>
    </location>
</feature>
<dbReference type="GO" id="GO:0004042">
    <property type="term" value="F:L-glutamate N-acetyltransferase activity"/>
    <property type="evidence" value="ECO:0007669"/>
    <property type="project" value="UniProtKB-UniRule"/>
</dbReference>
<feature type="binding site" evidence="13">
    <location>
        <position position="285"/>
    </location>
    <ligand>
        <name>substrate</name>
    </ligand>
</feature>
<keyword evidence="4 13" id="KW-0055">Arginine biosynthesis</keyword>
<dbReference type="Proteomes" id="UP000321057">
    <property type="component" value="Unassembled WGS sequence"/>
</dbReference>
<dbReference type="Pfam" id="PF01960">
    <property type="entry name" value="ArgJ"/>
    <property type="match status" value="1"/>
</dbReference>
<dbReference type="EC" id="2.3.1.35" evidence="13"/>
<evidence type="ECO:0000256" key="9">
    <source>
        <dbReference type="ARBA" id="ARBA00023315"/>
    </source>
</evidence>
<dbReference type="SUPFAM" id="SSF56266">
    <property type="entry name" value="DmpA/ArgJ-like"/>
    <property type="match status" value="1"/>
</dbReference>
<evidence type="ECO:0000256" key="12">
    <source>
        <dbReference type="ARBA" id="ARBA00054976"/>
    </source>
</evidence>
<evidence type="ECO:0000256" key="11">
    <source>
        <dbReference type="ARBA" id="ARBA00049439"/>
    </source>
</evidence>
<evidence type="ECO:0000313" key="16">
    <source>
        <dbReference type="Proteomes" id="UP000255277"/>
    </source>
</evidence>
<accession>A0A0D0RJP9</accession>
<dbReference type="CDD" id="cd02152">
    <property type="entry name" value="OAT"/>
    <property type="match status" value="1"/>
</dbReference>
<feature type="active site" description="Nucleophile" evidence="13">
    <location>
        <position position="199"/>
    </location>
</feature>
<comment type="catalytic activity">
    <reaction evidence="11 13">
        <text>N(2)-acetyl-L-ornithine + L-glutamate = N-acetyl-L-glutamate + L-ornithine</text>
        <dbReference type="Rhea" id="RHEA:15349"/>
        <dbReference type="ChEBI" id="CHEBI:29985"/>
        <dbReference type="ChEBI" id="CHEBI:44337"/>
        <dbReference type="ChEBI" id="CHEBI:46911"/>
        <dbReference type="ChEBI" id="CHEBI:57805"/>
        <dbReference type="EC" id="2.3.1.35"/>
    </reaction>
</comment>
<dbReference type="Gene3D" id="3.60.70.12">
    <property type="entry name" value="L-amino peptidase D-ALA esterase/amidase"/>
    <property type="match status" value="1"/>
</dbReference>
<feature type="binding site" evidence="13">
    <location>
        <position position="188"/>
    </location>
    <ligand>
        <name>substrate</name>
    </ligand>
</feature>
<feature type="chain" id="PRO_5039777556" description="Arginine biosynthesis bifunctional protein ArgJ alpha chain" evidence="13">
    <location>
        <begin position="1"/>
        <end position="198"/>
    </location>
</feature>
<dbReference type="OrthoDB" id="9804242at2"/>
<keyword evidence="7 13" id="KW-0068">Autocatalytic cleavage</keyword>
<evidence type="ECO:0000313" key="17">
    <source>
        <dbReference type="Proteomes" id="UP000321057"/>
    </source>
</evidence>
<dbReference type="Gene3D" id="3.10.20.340">
    <property type="entry name" value="ArgJ beta chain, C-terminal domain"/>
    <property type="match status" value="1"/>
</dbReference>
<dbReference type="NCBIfam" id="TIGR00120">
    <property type="entry name" value="ArgJ"/>
    <property type="match status" value="1"/>
</dbReference>
<evidence type="ECO:0000256" key="3">
    <source>
        <dbReference type="ARBA" id="ARBA00011475"/>
    </source>
</evidence>
<evidence type="ECO:0000313" key="14">
    <source>
        <dbReference type="EMBL" id="GEQ06089.1"/>
    </source>
</evidence>
<dbReference type="FunFam" id="3.30.2330.10:FF:000001">
    <property type="entry name" value="Arginine biosynthesis bifunctional protein ArgJ, mitochondrial"/>
    <property type="match status" value="1"/>
</dbReference>
<comment type="pathway">
    <text evidence="13">Amino-acid biosynthesis; L-arginine biosynthesis; N(2)-acetyl-L-ornithine from L-glutamate: step 1/4.</text>
</comment>
<comment type="catalytic activity">
    <reaction evidence="10 13">
        <text>L-glutamate + acetyl-CoA = N-acetyl-L-glutamate + CoA + H(+)</text>
        <dbReference type="Rhea" id="RHEA:24292"/>
        <dbReference type="ChEBI" id="CHEBI:15378"/>
        <dbReference type="ChEBI" id="CHEBI:29985"/>
        <dbReference type="ChEBI" id="CHEBI:44337"/>
        <dbReference type="ChEBI" id="CHEBI:57287"/>
        <dbReference type="ChEBI" id="CHEBI:57288"/>
        <dbReference type="EC" id="2.3.1.1"/>
    </reaction>
</comment>
<dbReference type="InterPro" id="IPR002813">
    <property type="entry name" value="Arg_biosynth_ArgJ"/>
</dbReference>
<dbReference type="EMBL" id="UHDK01000001">
    <property type="protein sequence ID" value="SUM35172.1"/>
    <property type="molecule type" value="Genomic_DNA"/>
</dbReference>
<dbReference type="InterPro" id="IPR042195">
    <property type="entry name" value="ArgJ_beta_C"/>
</dbReference>
<dbReference type="GO" id="GO:0006592">
    <property type="term" value="P:ornithine biosynthetic process"/>
    <property type="evidence" value="ECO:0007669"/>
    <property type="project" value="TreeGrafter"/>
</dbReference>
<comment type="subunit">
    <text evidence="3 13">Heterotetramer of two alpha and two beta chains.</text>
</comment>
<feature type="binding site" evidence="13">
    <location>
        <position position="162"/>
    </location>
    <ligand>
        <name>substrate</name>
    </ligand>
</feature>
<keyword evidence="5 13" id="KW-0028">Amino-acid biosynthesis</keyword>
<comment type="similarity">
    <text evidence="2 13">Belongs to the ArgJ family.</text>
</comment>
<dbReference type="STRING" id="1293.SH09_15275"/>
<comment type="pathway">
    <text evidence="13">Amino-acid biosynthesis; L-arginine biosynthesis; L-ornithine and N-acetyl-L-glutamate from L-glutamate and N(2)-acetyl-L-ornithine (cyclic): step 1/1.</text>
</comment>
<dbReference type="Proteomes" id="UP000255277">
    <property type="component" value="Unassembled WGS sequence"/>
</dbReference>
<dbReference type="AlphaFoldDB" id="A0A0D0RJP9"/>
<sequence>MKDIKTIDILDQLNVDLQGDVSSPSGFVAGGFHVGLRKQRKDFGWIYSENEAAAAGVYTLNRFKAAPLQVTEACINNNQTLQAIVVNSANANACTGEKGLQDAKDTQAWVAQQLDLPTHNVGVASTGVIGSFLPMDKIHYGTQNVMKDEYNHGAYFSEAILTTDTITKHLSVQVEIDGKTITIGGTAKGSGMIHPNMATMLGFVTTDANIESMELSNTLKQSVDQSFNMITVDGDTSTNDMVLFMANGQAENNTLTPTHPDWHKFNYALNFVTQYLAKAIAKDGEGATKLVTAKVNGAADTDEARKIAKSIVSSNLVKSAIHGEDANFGRIITAIGYASQNVEPSETYVKLAEVPVVEEGMAVLFDEQYLKEQLQGDNIEIEATVGTGDGEAAAYGCDLSYDYIRINASYRT</sequence>
<dbReference type="PANTHER" id="PTHR23100">
    <property type="entry name" value="ARGININE BIOSYNTHESIS BIFUNCTIONAL PROTEIN ARGJ"/>
    <property type="match status" value="1"/>
</dbReference>
<proteinExistence type="inferred from homology"/>
<evidence type="ECO:0000256" key="10">
    <source>
        <dbReference type="ARBA" id="ARBA00048372"/>
    </source>
</evidence>
<evidence type="ECO:0000256" key="6">
    <source>
        <dbReference type="ARBA" id="ARBA00022679"/>
    </source>
</evidence>
<feature type="site" description="Cleavage; by autolysis" evidence="13">
    <location>
        <begin position="198"/>
        <end position="199"/>
    </location>
</feature>
<feature type="binding site" evidence="13">
    <location>
        <position position="199"/>
    </location>
    <ligand>
        <name>substrate</name>
    </ligand>
</feature>
<evidence type="ECO:0000256" key="2">
    <source>
        <dbReference type="ARBA" id="ARBA00006774"/>
    </source>
</evidence>
<keyword evidence="9 13" id="KW-0012">Acyltransferase</keyword>
<feature type="binding site" evidence="13">
    <location>
        <position position="412"/>
    </location>
    <ligand>
        <name>substrate</name>
    </ligand>
</feature>
<evidence type="ECO:0000256" key="1">
    <source>
        <dbReference type="ARBA" id="ARBA00004496"/>
    </source>
</evidence>
<evidence type="ECO:0000256" key="5">
    <source>
        <dbReference type="ARBA" id="ARBA00022605"/>
    </source>
</evidence>
<comment type="function">
    <text evidence="12 13">Catalyzes two activities which are involved in the cyclic version of arginine biosynthesis: the synthesis of N-acetylglutamate from glutamate and acetyl-CoA as the acetyl donor, and of ornithine by transacetylation between N(2)-acetylornithine and glutamate.</text>
</comment>
<dbReference type="FunFam" id="3.10.20.340:FF:000001">
    <property type="entry name" value="Arginine biosynthesis bifunctional protein ArgJ, chloroplastic"/>
    <property type="match status" value="1"/>
</dbReference>
<dbReference type="RefSeq" id="WP_042740449.1">
    <property type="nucleotide sequence ID" value="NZ_BKAX01000004.1"/>
</dbReference>
<dbReference type="GO" id="GO:0006526">
    <property type="term" value="P:L-arginine biosynthetic process"/>
    <property type="evidence" value="ECO:0007669"/>
    <property type="project" value="UniProtKB-UniRule"/>
</dbReference>
<feature type="binding site" evidence="13">
    <location>
        <position position="407"/>
    </location>
    <ligand>
        <name>substrate</name>
    </ligand>
</feature>
<dbReference type="InterPro" id="IPR016117">
    <property type="entry name" value="ArgJ-like_dom_sf"/>
</dbReference>
<feature type="chain" id="PRO_5039777555" description="Arginine biosynthesis bifunctional protein ArgJ beta chain" evidence="13">
    <location>
        <begin position="199"/>
        <end position="412"/>
    </location>
</feature>
<evidence type="ECO:0000256" key="7">
    <source>
        <dbReference type="ARBA" id="ARBA00022813"/>
    </source>
</evidence>
<evidence type="ECO:0000256" key="8">
    <source>
        <dbReference type="ARBA" id="ARBA00023268"/>
    </source>
</evidence>
<name>A0A0D0RJP9_STAGA</name>
<keyword evidence="17" id="KW-1185">Reference proteome</keyword>
<comment type="subcellular location">
    <subcellularLocation>
        <location evidence="1 13">Cytoplasm</location>
    </subcellularLocation>
</comment>
<dbReference type="EC" id="2.3.1.1" evidence="13"/>
<dbReference type="PANTHER" id="PTHR23100:SF0">
    <property type="entry name" value="ARGININE BIOSYNTHESIS BIFUNCTIONAL PROTEIN ARGJ, MITOCHONDRIAL"/>
    <property type="match status" value="1"/>
</dbReference>
<dbReference type="GO" id="GO:0005737">
    <property type="term" value="C:cytoplasm"/>
    <property type="evidence" value="ECO:0007669"/>
    <property type="project" value="UniProtKB-SubCell"/>
</dbReference>
<evidence type="ECO:0000313" key="15">
    <source>
        <dbReference type="EMBL" id="SUM35172.1"/>
    </source>
</evidence>
<keyword evidence="13" id="KW-0963">Cytoplasm</keyword>
<dbReference type="UniPathway" id="UPA00068">
    <property type="reaction ID" value="UER00106"/>
</dbReference>
<dbReference type="GO" id="GO:0004358">
    <property type="term" value="F:L-glutamate N-acetyltransferase activity, acting on acetyl-L-ornithine as donor"/>
    <property type="evidence" value="ECO:0007669"/>
    <property type="project" value="UniProtKB-UniRule"/>
</dbReference>
<reference evidence="14 17" key="2">
    <citation type="submission" date="2019-07" db="EMBL/GenBank/DDBJ databases">
        <title>Whole genome shotgun sequence of Staphylococcus gallinarum NBRC 109767.</title>
        <authorList>
            <person name="Hosoyama A."/>
            <person name="Uohara A."/>
            <person name="Ohji S."/>
            <person name="Ichikawa N."/>
        </authorList>
    </citation>
    <scope>NUCLEOTIDE SEQUENCE [LARGE SCALE GENOMIC DNA]</scope>
    <source>
        <strain evidence="14 17">NBRC 109767</strain>
    </source>
</reference>
<dbReference type="NCBIfam" id="NF003802">
    <property type="entry name" value="PRK05388.1"/>
    <property type="match status" value="1"/>
</dbReference>
<keyword evidence="6 13" id="KW-0808">Transferase</keyword>
<dbReference type="Gene3D" id="3.30.2330.10">
    <property type="entry name" value="arginine biosynthesis bifunctional protein suprefamily"/>
    <property type="match status" value="1"/>
</dbReference>
<gene>
    <name evidence="13 15" type="primary">argJ</name>
    <name evidence="15" type="ORF">NCTC12195_04702</name>
    <name evidence="14" type="ORF">SGA02_19170</name>
</gene>
<protein>
    <recommendedName>
        <fullName evidence="13">Arginine biosynthesis bifunctional protein ArgJ</fullName>
    </recommendedName>
    <domain>
        <recommendedName>
            <fullName evidence="13">Glutamate N-acetyltransferase</fullName>
            <ecNumber evidence="13">2.3.1.35</ecNumber>
        </recommendedName>
        <alternativeName>
            <fullName evidence="13">Ornithine acetyltransferase</fullName>
            <shortName evidence="13">OATase</shortName>
        </alternativeName>
        <alternativeName>
            <fullName evidence="13">Ornithine transacetylase</fullName>
        </alternativeName>
    </domain>
    <domain>
        <recommendedName>
            <fullName evidence="13">Amino-acid acetyltransferase</fullName>
            <ecNumber evidence="13">2.3.1.1</ecNumber>
        </recommendedName>
        <alternativeName>
            <fullName evidence="13">N-acetylglutamate synthase</fullName>
            <shortName evidence="13">AGSase</shortName>
        </alternativeName>
    </domain>
    <component>
        <recommendedName>
            <fullName evidence="13">Arginine biosynthesis bifunctional protein ArgJ alpha chain</fullName>
        </recommendedName>
    </component>
    <component>
        <recommendedName>
            <fullName evidence="13">Arginine biosynthesis bifunctional protein ArgJ beta chain</fullName>
        </recommendedName>
    </component>
</protein>
<dbReference type="FunFam" id="3.60.70.12:FF:000001">
    <property type="entry name" value="Arginine biosynthesis bifunctional protein ArgJ, chloroplastic"/>
    <property type="match status" value="1"/>
</dbReference>
<evidence type="ECO:0000256" key="13">
    <source>
        <dbReference type="HAMAP-Rule" id="MF_01106"/>
    </source>
</evidence>
<evidence type="ECO:0000256" key="4">
    <source>
        <dbReference type="ARBA" id="ARBA00022571"/>
    </source>
</evidence>
<organism evidence="15 16">
    <name type="scientific">Staphylococcus gallinarum</name>
    <dbReference type="NCBI Taxonomy" id="1293"/>
    <lineage>
        <taxon>Bacteria</taxon>
        <taxon>Bacillati</taxon>
        <taxon>Bacillota</taxon>
        <taxon>Bacilli</taxon>
        <taxon>Bacillales</taxon>
        <taxon>Staphylococcaceae</taxon>
        <taxon>Staphylococcus</taxon>
    </lineage>
</organism>
<dbReference type="HAMAP" id="MF_01106">
    <property type="entry name" value="ArgJ"/>
    <property type="match status" value="1"/>
</dbReference>